<gene>
    <name evidence="1" type="ORF">NE857_00310</name>
</gene>
<dbReference type="RefSeq" id="WP_254419279.1">
    <property type="nucleotide sequence ID" value="NZ_BAAAJB010000042.1"/>
</dbReference>
<reference evidence="1" key="1">
    <citation type="submission" date="2022-06" db="EMBL/GenBank/DDBJ databases">
        <authorList>
            <person name="Ping M."/>
        </authorList>
    </citation>
    <scope>NUCLEOTIDE SEQUENCE</scope>
    <source>
        <strain evidence="1">JCM11759T</strain>
    </source>
</reference>
<organism evidence="1 2">
    <name type="scientific">Nocardiopsis exhalans</name>
    <dbReference type="NCBI Taxonomy" id="163604"/>
    <lineage>
        <taxon>Bacteria</taxon>
        <taxon>Bacillati</taxon>
        <taxon>Actinomycetota</taxon>
        <taxon>Actinomycetes</taxon>
        <taxon>Streptosporangiales</taxon>
        <taxon>Nocardiopsidaceae</taxon>
        <taxon>Nocardiopsis</taxon>
    </lineage>
</organism>
<evidence type="ECO:0000313" key="2">
    <source>
        <dbReference type="Proteomes" id="UP001055940"/>
    </source>
</evidence>
<dbReference type="EMBL" id="CP099837">
    <property type="protein sequence ID" value="USY20162.1"/>
    <property type="molecule type" value="Genomic_DNA"/>
</dbReference>
<name>A0ABY5D714_9ACTN</name>
<keyword evidence="2" id="KW-1185">Reference proteome</keyword>
<proteinExistence type="predicted"/>
<evidence type="ECO:0000313" key="1">
    <source>
        <dbReference type="EMBL" id="USY20162.1"/>
    </source>
</evidence>
<protein>
    <submittedName>
        <fullName evidence="1">Uncharacterized protein</fullName>
    </submittedName>
</protein>
<accession>A0ABY5D714</accession>
<dbReference type="Proteomes" id="UP001055940">
    <property type="component" value="Chromosome"/>
</dbReference>
<sequence length="118" mass="13300">MRDLIALIRALVTLIRPTRHGRHHRTGPPPFRVPAPARVELWPVPEPIVMDGDDPRSYSLVRGPYAHVERRRSTQRAERDRRGIDLLVQIACSSPALDDMAELRDLVRTAIAVGAVRS</sequence>